<feature type="compositionally biased region" description="Polar residues" evidence="1">
    <location>
        <begin position="956"/>
        <end position="972"/>
    </location>
</feature>
<feature type="compositionally biased region" description="Basic and acidic residues" evidence="1">
    <location>
        <begin position="385"/>
        <end position="534"/>
    </location>
</feature>
<feature type="compositionally biased region" description="Polar residues" evidence="1">
    <location>
        <begin position="654"/>
        <end position="666"/>
    </location>
</feature>
<proteinExistence type="predicted"/>
<gene>
    <name evidence="2" type="ORF">Fot_09148</name>
</gene>
<feature type="compositionally biased region" description="Basic and acidic residues" evidence="1">
    <location>
        <begin position="288"/>
        <end position="378"/>
    </location>
</feature>
<feature type="compositionally biased region" description="Basic and acidic residues" evidence="1">
    <location>
        <begin position="93"/>
        <end position="130"/>
    </location>
</feature>
<evidence type="ECO:0000313" key="3">
    <source>
        <dbReference type="Proteomes" id="UP001604277"/>
    </source>
</evidence>
<reference evidence="3" key="1">
    <citation type="submission" date="2024-07" db="EMBL/GenBank/DDBJ databases">
        <title>Two chromosome-level genome assemblies of Korean endemic species Abeliophyllum distichum and Forsythia ovata (Oleaceae).</title>
        <authorList>
            <person name="Jang H."/>
        </authorList>
    </citation>
    <scope>NUCLEOTIDE SEQUENCE [LARGE SCALE GENOMIC DNA]</scope>
</reference>
<feature type="compositionally biased region" description="Basic and acidic residues" evidence="1">
    <location>
        <begin position="548"/>
        <end position="565"/>
    </location>
</feature>
<dbReference type="PANTHER" id="PTHR34837">
    <property type="entry name" value="OS05G0595500 PROTEIN"/>
    <property type="match status" value="1"/>
</dbReference>
<evidence type="ECO:0000256" key="1">
    <source>
        <dbReference type="SAM" id="MobiDB-lite"/>
    </source>
</evidence>
<feature type="compositionally biased region" description="Basic and acidic residues" evidence="1">
    <location>
        <begin position="668"/>
        <end position="677"/>
    </location>
</feature>
<evidence type="ECO:0000313" key="2">
    <source>
        <dbReference type="EMBL" id="KAL2547618.1"/>
    </source>
</evidence>
<feature type="compositionally biased region" description="Basic and acidic residues" evidence="1">
    <location>
        <begin position="577"/>
        <end position="589"/>
    </location>
</feature>
<feature type="compositionally biased region" description="Basic residues" evidence="1">
    <location>
        <begin position="1"/>
        <end position="15"/>
    </location>
</feature>
<name>A0ABD1WD64_9LAMI</name>
<feature type="compositionally biased region" description="Polar residues" evidence="1">
    <location>
        <begin position="778"/>
        <end position="789"/>
    </location>
</feature>
<protein>
    <submittedName>
        <fullName evidence="2">Uncharacterized protein</fullName>
    </submittedName>
</protein>
<feature type="compositionally biased region" description="Basic and acidic residues" evidence="1">
    <location>
        <begin position="195"/>
        <end position="235"/>
    </location>
</feature>
<feature type="compositionally biased region" description="Basic and acidic residues" evidence="1">
    <location>
        <begin position="137"/>
        <end position="187"/>
    </location>
</feature>
<dbReference type="Proteomes" id="UP001604277">
    <property type="component" value="Unassembled WGS sequence"/>
</dbReference>
<comment type="caution">
    <text evidence="2">The sequence shown here is derived from an EMBL/GenBank/DDBJ whole genome shotgun (WGS) entry which is preliminary data.</text>
</comment>
<feature type="compositionally biased region" description="Basic and acidic residues" evidence="1">
    <location>
        <begin position="922"/>
        <end position="934"/>
    </location>
</feature>
<dbReference type="EMBL" id="JBFOLJ010000003">
    <property type="protein sequence ID" value="KAL2547618.1"/>
    <property type="molecule type" value="Genomic_DNA"/>
</dbReference>
<feature type="region of interest" description="Disordered" evidence="1">
    <location>
        <begin position="732"/>
        <end position="755"/>
    </location>
</feature>
<organism evidence="2 3">
    <name type="scientific">Forsythia ovata</name>
    <dbReference type="NCBI Taxonomy" id="205694"/>
    <lineage>
        <taxon>Eukaryota</taxon>
        <taxon>Viridiplantae</taxon>
        <taxon>Streptophyta</taxon>
        <taxon>Embryophyta</taxon>
        <taxon>Tracheophyta</taxon>
        <taxon>Spermatophyta</taxon>
        <taxon>Magnoliopsida</taxon>
        <taxon>eudicotyledons</taxon>
        <taxon>Gunneridae</taxon>
        <taxon>Pentapetalae</taxon>
        <taxon>asterids</taxon>
        <taxon>lamiids</taxon>
        <taxon>Lamiales</taxon>
        <taxon>Oleaceae</taxon>
        <taxon>Forsythieae</taxon>
        <taxon>Forsythia</taxon>
    </lineage>
</organism>
<feature type="region of interest" description="Disordered" evidence="1">
    <location>
        <begin position="768"/>
        <end position="826"/>
    </location>
</feature>
<feature type="compositionally biased region" description="Basic and acidic residues" evidence="1">
    <location>
        <begin position="744"/>
        <end position="755"/>
    </location>
</feature>
<accession>A0ABD1WD64</accession>
<sequence length="1318" mass="150473">MPQSSRHKSHKHSKHSSKEAKDKDCSDSEEDVKMKEKSSKGDSTRAYRDSASGEKHKISSQVRKGKDGKDLSCHGNGEASEEYVSSKRRKEKAHLNKERADVSGRVSGDRWDGAGEERGRNDRNLEKEINKGGSSKIDLKSKEGNNKGESLRIESKSKSKRHDSGTGGEKEENVESLVVEKEESKSKRESKRKSERISSERREGKELKDKERVLDKDKKGGQESKRGDAEVKAMDGDLENNQGSQLGDFSVDRQRKRGRENTEWLVQDDLGNPELEKELEKRVRRRKEGFTDRENDEKRLSSRGDCSKDVKFSDERHMGGSYGDRYEGDGDRDDRHRNDKHREDADKDIKHRDTKHREDSDKEARHIDNMYREDGSRDSRRRSEKNREDGERENRRRDEKYREAPERDGRRRNDKYCEDAERGSRDRDDCYREDIGKDGRRSDDRYHEDGDKDYRRRDDSYREDSERDNRHKEEKHWDDTDKYSRPKDRKQGDECDREKRLIETKYRDERVSRDHFGGKSDTKHSRDDGHAGDRHSRKSSMYDDGVSQDDRIVRYRDDQGRRRNDDVEDYGNIRTRSTQDQRSNAEKKSASSMRVDLLADRGRSTSRNADVEISTSHSRRRSSPSLSSHATREHHRLANETKYSDYAHEEKIQDNITSTRDYTSSAGGDEKIPSSRSLEKLGQKDGHLRELSAERHLISDIRISPLQPVYKSPSSSTDWRQLSRYNVRRSLDVEDSPQCNSVSRDAKDYSGKEGRGSRVLAMDVFPGDELSQADGDTLSVSSPFGRNSHLSSSSKSLPPPPPFRTGMDSRRRRIGDPNMGRVQGNAWRGVPNWPSPMANGFIPFPHGPPPVGFHSVMQPFPVPSIFGVRSSMDLNHPQGPYHMPDADRFSGHGLPMGWRNPVDDSRPPPSHSWNASNVVFSDESHTYERPDWDPSRTLPGGQGWETSVDLWKGPNRTASMERPSSSEKQNNFIRGVDEVSSGQIEQTQRDQQQAESANISQLSDSSEKNTAAEVPHISPEETRNLAKMSREDDVQFCHVYLSKLDISADLTEPELFKQWASIIDTDQNMISDLEDSKILYMEQAAETKAESPGKTLSVSLFAVKNDSVFQKAMSHYRRQKEVFRVINEDKLSLLSTKVESVPKLNQEELNVENNEVEEPSPAVDMQDTEYGLSNSNKVVEHPNCFMMMEGSSRNSHQKIGVPVIMNITEKSEELIPAFDRVNMDVDMGSNLYPHEHIAEKNHLSMDNEGFDTHLVAGIKEVPIESSGNVQELKLVSTKCGTLLNSDVSSEACKGIMPESNESELVNLSRIHNSPESTH</sequence>
<feature type="region of interest" description="Disordered" evidence="1">
    <location>
        <begin position="1"/>
        <end position="677"/>
    </location>
</feature>
<dbReference type="PANTHER" id="PTHR34837:SF1">
    <property type="entry name" value="LOW PROTEIN: ZINC FINGER CCCH DOMAIN PROTEIN"/>
    <property type="match status" value="1"/>
</dbReference>
<feature type="compositionally biased region" description="Basic and acidic residues" evidence="1">
    <location>
        <begin position="636"/>
        <end position="653"/>
    </location>
</feature>
<feature type="compositionally biased region" description="Basic and acidic residues" evidence="1">
    <location>
        <begin position="16"/>
        <end position="57"/>
    </location>
</feature>
<feature type="compositionally biased region" description="Polar residues" evidence="1">
    <location>
        <begin position="980"/>
        <end position="1004"/>
    </location>
</feature>
<keyword evidence="3" id="KW-1185">Reference proteome</keyword>
<feature type="region of interest" description="Disordered" evidence="1">
    <location>
        <begin position="892"/>
        <end position="1025"/>
    </location>
</feature>